<evidence type="ECO:0000259" key="11">
    <source>
        <dbReference type="SMART" id="SM00479"/>
    </source>
</evidence>
<feature type="domain" description="Polymerase/histidinol phosphatase N-terminal" evidence="12">
    <location>
        <begin position="349"/>
        <end position="424"/>
    </location>
</feature>
<comment type="subcellular location">
    <subcellularLocation>
        <location evidence="10">Cytoplasm</location>
    </subcellularLocation>
</comment>
<proteinExistence type="inferred from homology"/>
<dbReference type="OrthoDB" id="9804290at2"/>
<dbReference type="InterPro" id="IPR012340">
    <property type="entry name" value="NA-bd_OB-fold"/>
</dbReference>
<dbReference type="InterPro" id="IPR003141">
    <property type="entry name" value="Pol/His_phosphatase_N"/>
</dbReference>
<evidence type="ECO:0000256" key="1">
    <source>
        <dbReference type="ARBA" id="ARBA00003452"/>
    </source>
</evidence>
<dbReference type="Gene3D" id="1.10.150.870">
    <property type="match status" value="1"/>
</dbReference>
<dbReference type="SMART" id="SM00479">
    <property type="entry name" value="EXOIII"/>
    <property type="match status" value="1"/>
</dbReference>
<evidence type="ECO:0000256" key="9">
    <source>
        <dbReference type="ARBA" id="ARBA00022932"/>
    </source>
</evidence>
<dbReference type="InterPro" id="IPR006308">
    <property type="entry name" value="Pol_III_a_PolC-type_gram_pos"/>
</dbReference>
<feature type="domain" description="Exonuclease" evidence="11">
    <location>
        <begin position="442"/>
        <end position="611"/>
    </location>
</feature>
<dbReference type="InterPro" id="IPR004013">
    <property type="entry name" value="PHP_dom"/>
</dbReference>
<evidence type="ECO:0000259" key="12">
    <source>
        <dbReference type="SMART" id="SM00481"/>
    </source>
</evidence>
<keyword evidence="5 10" id="KW-0235">DNA replication</keyword>
<dbReference type="NCBIfam" id="NF001688">
    <property type="entry name" value="PRK00448.1"/>
    <property type="match status" value="1"/>
</dbReference>
<sequence>MNKAIKNIFDKLSINFDDLDLSYFENADLVEQIKISKLKGKAYVHISINNFLPIRIIEQINYAFKKNDYVPMKLILDVKHQQIEKEIVWEYLEWIKNSKAQEKGGCWNFVDREGYTFDIDNQTIIFKLESLSQKAEFEVLTKYCDAKLKQCGFKNLNFSIEVDQSNEEEYWKKHEKNYQLIVEKKAQFEQSIRTNIETNRQVYQTNNRVFKKNFVKLDEPTYKSIADIDNDAQNVVIHGMVMTKEIRVSRAGRKIYILGITDHKSSIKATYFGKDESDCLFDSLTDEEAAADNAKEMKALRIEKGDWVALKGKTSYSQYDQEQVFYIDNFCKIEKNVEVRKDLAKNKRVELHIHSKMSAMDGISDFKDYANLANQWGWNALALTDHNNVQSFPDAYAAIKSINKKRDSNNQMKMIYGLEMTMLPNDLWYVKNPKNQSLRETKLVVYDLETTGLSPEFDEIIEFGAVVYNYKTGERKQIDILIKPEQKLKQFTKDLTHITDEMLEDKPPIAEAFKQIYEIIDGAILVAHNANFDFNFLNSYAQKLGYPELTNTVIDTLTIARAMYPGLKNHRLGTVAKKNGILYDEKVAHRGDYDADVLTDIYEHMWANMRKIMDINLDSDWAKIHPQNDKENMNYIKTRGFHTTVLVKNQAGLKKLYKLVSKSHTDNFFGGPKIFKNILIEARNEGNLLLGTSCVNGEIFEMARTNTLSELEKRIQDYDYVELQPLSVYKNLLQNDSLNEEELKRTIKIIIAAALKYHKIIVATSDAHYVNPELKQIREVYINAKGLGGTRHPLFDYKGRVKDNPDQHLRTTDEMLKEFAWLEDQELINKIVIENSNLISSMVEPNIEAVKEGLYTPSIENVNEKLRAKCYETAHELYGSDLPEIVEARLEKELNSITKYGFSVVYWISHLLVKKSLDDGYLVGSRGSVGSSFVATMSKITEVNPLKAHYRCETCQYSDFNTPAEVKCGYDLRPAQCPKCKSSLVGDGHDIPFETFLGFEGDKVPDIDLNFSGEYQPVAHNFTKEMFGENNVFRAGTISTVAEKTAFGYVKAYYEEKFGYENQPRKVEIERLASLAEGVKRTTGQHPGGIIILPSEYEIEDFTPINYPADDTSSSWKTTHFDFHSIHDNLLKMDILGHVDPTALRILRDITGVDPMTIPTNDKQVYSLFSGLSSLKIQPDQINGETTGAIGIPEFGTQFVRGMLKETSPKTFADLVQISGLSHGTDVWLGNARDLIKENKANISTVIGCRDDIMVYLMSMGLDSSMAFTIMESVRKGKGLKKPWIDAMKACNVPDWYIESCLKIKYMFPKAHATAYVLMAYRIAWYKIHYPAEYYATFLSTRADAFDLKVSLGGYEAVNNRLKELEARSAGSYGDKLTKKDEDLMVVYEIMLEMFSRGIKFGNIDFKVSQASRFVVVENPQTKEKTIIPPFNIIDSLGITVAESIVKAREISAIASVADLKNRTQVTQTQLKIFDELRITDSLSSDEQLTFEF</sequence>
<reference evidence="13 14" key="1">
    <citation type="submission" date="2017-12" db="EMBL/GenBank/DDBJ databases">
        <title>Mesoplasma syrphidae YJS, Complete Genome.</title>
        <authorList>
            <person name="Knight T.F."/>
            <person name="Citino T."/>
            <person name="Rubinstein R."/>
            <person name="Neuschaefer Z."/>
        </authorList>
    </citation>
    <scope>NUCLEOTIDE SEQUENCE [LARGE SCALE GENOMIC DNA]</scope>
    <source>
        <strain evidence="13 14">YJS</strain>
    </source>
</reference>
<comment type="similarity">
    <text evidence="10">Belongs to the DNA polymerase type-C family. PolC subfamily.</text>
</comment>
<evidence type="ECO:0000256" key="10">
    <source>
        <dbReference type="HAMAP-Rule" id="MF_00356"/>
    </source>
</evidence>
<evidence type="ECO:0000256" key="7">
    <source>
        <dbReference type="ARBA" id="ARBA00022801"/>
    </source>
</evidence>
<dbReference type="RefSeq" id="WP_027048147.1">
    <property type="nucleotide sequence ID" value="NZ_CP025257.1"/>
</dbReference>
<evidence type="ECO:0000256" key="3">
    <source>
        <dbReference type="ARBA" id="ARBA00022679"/>
    </source>
</evidence>
<dbReference type="NCBIfam" id="TIGR00573">
    <property type="entry name" value="dnaq"/>
    <property type="match status" value="1"/>
</dbReference>
<organism evidence="13 14">
    <name type="scientific">Mesoplasma syrphidae</name>
    <dbReference type="NCBI Taxonomy" id="225999"/>
    <lineage>
        <taxon>Bacteria</taxon>
        <taxon>Bacillati</taxon>
        <taxon>Mycoplasmatota</taxon>
        <taxon>Mollicutes</taxon>
        <taxon>Entomoplasmatales</taxon>
        <taxon>Entomoplasmataceae</taxon>
        <taxon>Mesoplasma</taxon>
    </lineage>
</organism>
<dbReference type="InterPro" id="IPR044923">
    <property type="entry name" value="PolC_middle_finger_sf"/>
</dbReference>
<keyword evidence="9 10" id="KW-0239">DNA-directed DNA polymerase</keyword>
<dbReference type="SMART" id="SM00481">
    <property type="entry name" value="POLIIIAc"/>
    <property type="match status" value="1"/>
</dbReference>
<dbReference type="GO" id="GO:0003887">
    <property type="term" value="F:DNA-directed DNA polymerase activity"/>
    <property type="evidence" value="ECO:0007669"/>
    <property type="project" value="UniProtKB-UniRule"/>
</dbReference>
<protein>
    <recommendedName>
        <fullName evidence="10">DNA polymerase III PolC-type</fullName>
        <shortName evidence="10">PolIII</shortName>
        <ecNumber evidence="10">2.7.7.7</ecNumber>
    </recommendedName>
</protein>
<name>A0A2K9BJP2_9MOLU</name>
<dbReference type="InterPro" id="IPR028112">
    <property type="entry name" value="DNA_PolC-type_N_I"/>
</dbReference>
<dbReference type="EC" id="2.7.7.7" evidence="10"/>
<dbReference type="Proteomes" id="UP000233419">
    <property type="component" value="Chromosome"/>
</dbReference>
<evidence type="ECO:0000313" key="13">
    <source>
        <dbReference type="EMBL" id="AUF83496.1"/>
    </source>
</evidence>
<dbReference type="Gene3D" id="3.30.420.10">
    <property type="entry name" value="Ribonuclease H-like superfamily/Ribonuclease H"/>
    <property type="match status" value="1"/>
</dbReference>
<dbReference type="Pfam" id="PF14480">
    <property type="entry name" value="DNA_pol3_a_NI"/>
    <property type="match status" value="1"/>
</dbReference>
<dbReference type="CDD" id="cd07435">
    <property type="entry name" value="PHP_PolIIIA_POLC"/>
    <property type="match status" value="1"/>
</dbReference>
<keyword evidence="2 10" id="KW-0963">Cytoplasm</keyword>
<dbReference type="KEGG" id="msyr:CXP39_01650"/>
<evidence type="ECO:0000256" key="8">
    <source>
        <dbReference type="ARBA" id="ARBA00022839"/>
    </source>
</evidence>
<dbReference type="InterPro" id="IPR011708">
    <property type="entry name" value="DNA_pol3_alpha_NTPase_dom"/>
</dbReference>
<dbReference type="InterPro" id="IPR006054">
    <property type="entry name" value="DnaQ"/>
</dbReference>
<keyword evidence="8 10" id="KW-0269">Exonuclease</keyword>
<dbReference type="GO" id="GO:0003677">
    <property type="term" value="F:DNA binding"/>
    <property type="evidence" value="ECO:0007669"/>
    <property type="project" value="UniProtKB-UniRule"/>
</dbReference>
<evidence type="ECO:0000256" key="2">
    <source>
        <dbReference type="ARBA" id="ARBA00022490"/>
    </source>
</evidence>
<accession>A0A2K9BJP2</accession>
<evidence type="ECO:0000256" key="5">
    <source>
        <dbReference type="ARBA" id="ARBA00022705"/>
    </source>
</evidence>
<dbReference type="PANTHER" id="PTHR32294:SF5">
    <property type="entry name" value="DNA POLYMERASE III POLC-TYPE"/>
    <property type="match status" value="1"/>
</dbReference>
<dbReference type="InterPro" id="IPR036397">
    <property type="entry name" value="RNaseH_sf"/>
</dbReference>
<dbReference type="InterPro" id="IPR040982">
    <property type="entry name" value="DNA_pol3_finger"/>
</dbReference>
<evidence type="ECO:0000256" key="4">
    <source>
        <dbReference type="ARBA" id="ARBA00022695"/>
    </source>
</evidence>
<dbReference type="Pfam" id="PF17657">
    <property type="entry name" value="DNA_pol3_finger"/>
    <property type="match status" value="1"/>
</dbReference>
<dbReference type="SUPFAM" id="SSF53098">
    <property type="entry name" value="Ribonuclease H-like"/>
    <property type="match status" value="1"/>
</dbReference>
<dbReference type="Gene3D" id="6.10.140.1510">
    <property type="match status" value="1"/>
</dbReference>
<dbReference type="Pfam" id="PF00929">
    <property type="entry name" value="RNase_T"/>
    <property type="match status" value="1"/>
</dbReference>
<dbReference type="CDD" id="cd06127">
    <property type="entry name" value="DEDDh"/>
    <property type="match status" value="1"/>
</dbReference>
<dbReference type="Pfam" id="PF02811">
    <property type="entry name" value="PHP"/>
    <property type="match status" value="1"/>
</dbReference>
<dbReference type="NCBIfam" id="TIGR01405">
    <property type="entry name" value="polC_Gram_pos"/>
    <property type="match status" value="1"/>
</dbReference>
<evidence type="ECO:0000313" key="14">
    <source>
        <dbReference type="Proteomes" id="UP000233419"/>
    </source>
</evidence>
<keyword evidence="7 10" id="KW-0378">Hydrolase</keyword>
<dbReference type="InterPro" id="IPR012337">
    <property type="entry name" value="RNaseH-like_sf"/>
</dbReference>
<dbReference type="GO" id="GO:0006261">
    <property type="term" value="P:DNA-templated DNA replication"/>
    <property type="evidence" value="ECO:0007669"/>
    <property type="project" value="UniProtKB-UniRule"/>
</dbReference>
<dbReference type="PANTHER" id="PTHR32294">
    <property type="entry name" value="DNA POLYMERASE III SUBUNIT ALPHA"/>
    <property type="match status" value="1"/>
</dbReference>
<gene>
    <name evidence="10" type="primary">polC</name>
    <name evidence="13" type="ORF">CXP39_01650</name>
</gene>
<dbReference type="CDD" id="cd04484">
    <property type="entry name" value="polC_OBF"/>
    <property type="match status" value="1"/>
</dbReference>
<dbReference type="Pfam" id="PF07733">
    <property type="entry name" value="DNA_pol3_alpha"/>
    <property type="match status" value="1"/>
</dbReference>
<comment type="function">
    <text evidence="1 10">Required for replicative DNA synthesis. This DNA polymerase also exhibits 3' to 5' exonuclease activity.</text>
</comment>
<keyword evidence="3 10" id="KW-0808">Transferase</keyword>
<keyword evidence="6 10" id="KW-0540">Nuclease</keyword>
<keyword evidence="4 10" id="KW-0548">Nucleotidyltransferase</keyword>
<evidence type="ECO:0000256" key="6">
    <source>
        <dbReference type="ARBA" id="ARBA00022722"/>
    </source>
</evidence>
<dbReference type="InterPro" id="IPR004805">
    <property type="entry name" value="DnaE2/DnaE/PolC"/>
</dbReference>
<dbReference type="InterPro" id="IPR013520">
    <property type="entry name" value="Ribonucl_H"/>
</dbReference>
<dbReference type="HAMAP" id="MF_00356">
    <property type="entry name" value="DNApol_PolC"/>
    <property type="match status" value="1"/>
</dbReference>
<dbReference type="Gene3D" id="2.40.50.140">
    <property type="entry name" value="Nucleic acid-binding proteins"/>
    <property type="match status" value="1"/>
</dbReference>
<keyword evidence="14" id="KW-1185">Reference proteome</keyword>
<dbReference type="Gene3D" id="3.20.20.140">
    <property type="entry name" value="Metal-dependent hydrolases"/>
    <property type="match status" value="1"/>
</dbReference>
<comment type="catalytic activity">
    <reaction evidence="10">
        <text>DNA(n) + a 2'-deoxyribonucleoside 5'-triphosphate = DNA(n+1) + diphosphate</text>
        <dbReference type="Rhea" id="RHEA:22508"/>
        <dbReference type="Rhea" id="RHEA-COMP:17339"/>
        <dbReference type="Rhea" id="RHEA-COMP:17340"/>
        <dbReference type="ChEBI" id="CHEBI:33019"/>
        <dbReference type="ChEBI" id="CHEBI:61560"/>
        <dbReference type="ChEBI" id="CHEBI:173112"/>
        <dbReference type="EC" id="2.7.7.7"/>
    </reaction>
</comment>
<dbReference type="FunFam" id="3.30.420.10:FF:000045">
    <property type="entry name" value="3'-5' exonuclease DinG"/>
    <property type="match status" value="1"/>
</dbReference>
<dbReference type="Gene3D" id="3.30.1900.20">
    <property type="match status" value="2"/>
</dbReference>
<dbReference type="GO" id="GO:0008408">
    <property type="term" value="F:3'-5' exonuclease activity"/>
    <property type="evidence" value="ECO:0007669"/>
    <property type="project" value="UniProtKB-UniRule"/>
</dbReference>
<dbReference type="EMBL" id="CP025257">
    <property type="protein sequence ID" value="AUF83496.1"/>
    <property type="molecule type" value="Genomic_DNA"/>
</dbReference>
<dbReference type="Gene3D" id="1.10.150.700">
    <property type="entry name" value="PolC, middle finger domain"/>
    <property type="match status" value="1"/>
</dbReference>
<dbReference type="GO" id="GO:0005737">
    <property type="term" value="C:cytoplasm"/>
    <property type="evidence" value="ECO:0007669"/>
    <property type="project" value="UniProtKB-SubCell"/>
</dbReference>